<gene>
    <name evidence="2" type="ORF">C7957_1555</name>
</gene>
<evidence type="ECO:0000313" key="3">
    <source>
        <dbReference type="Proteomes" id="UP000295176"/>
    </source>
</evidence>
<comment type="caution">
    <text evidence="2">The sequence shown here is derived from an EMBL/GenBank/DDBJ whole genome shotgun (WGS) entry which is preliminary data.</text>
</comment>
<name>A0A4R6R5S9_9FIRM</name>
<dbReference type="EMBL" id="SNXX01000055">
    <property type="protein sequence ID" value="TDP80906.1"/>
    <property type="molecule type" value="Genomic_DNA"/>
</dbReference>
<dbReference type="InterPro" id="IPR025587">
    <property type="entry name" value="DUF4351"/>
</dbReference>
<evidence type="ECO:0000259" key="1">
    <source>
        <dbReference type="Pfam" id="PF14261"/>
    </source>
</evidence>
<dbReference type="Pfam" id="PF14261">
    <property type="entry name" value="DUF4351"/>
    <property type="match status" value="1"/>
</dbReference>
<sequence>MISAADKLMTKEAKRILMKQIKIKFGDLDPEIISLIQSAKLKKIEDLSEKILTVDSKKEFINHIKN</sequence>
<dbReference type="Proteomes" id="UP000295176">
    <property type="component" value="Unassembled WGS sequence"/>
</dbReference>
<dbReference type="AlphaFoldDB" id="A0A4R6R5S9"/>
<evidence type="ECO:0000313" key="2">
    <source>
        <dbReference type="EMBL" id="TDP80906.1"/>
    </source>
</evidence>
<organism evidence="2 3">
    <name type="scientific">Halanaerobium saccharolyticum</name>
    <dbReference type="NCBI Taxonomy" id="43595"/>
    <lineage>
        <taxon>Bacteria</taxon>
        <taxon>Bacillati</taxon>
        <taxon>Bacillota</taxon>
        <taxon>Clostridia</taxon>
        <taxon>Halanaerobiales</taxon>
        <taxon>Halanaerobiaceae</taxon>
        <taxon>Halanaerobium</taxon>
    </lineage>
</organism>
<protein>
    <submittedName>
        <fullName evidence="2">Uncharacterized protein DUF4351</fullName>
    </submittedName>
</protein>
<accession>A0A4R6R5S9</accession>
<reference evidence="2 3" key="1">
    <citation type="submission" date="2019-03" db="EMBL/GenBank/DDBJ databases">
        <title>Subsurface microbial communities from deep shales in Ohio and West Virginia, USA.</title>
        <authorList>
            <person name="Wrighton K."/>
        </authorList>
    </citation>
    <scope>NUCLEOTIDE SEQUENCE [LARGE SCALE GENOMIC DNA]</scope>
    <source>
        <strain evidence="2 3">MSL 7</strain>
    </source>
</reference>
<proteinExistence type="predicted"/>
<feature type="domain" description="DUF4351" evidence="1">
    <location>
        <begin position="10"/>
        <end position="59"/>
    </location>
</feature>
<dbReference type="RefSeq" id="WP_133531368.1">
    <property type="nucleotide sequence ID" value="NZ_SNXX01000055.1"/>
</dbReference>